<proteinExistence type="inferred from homology"/>
<dbReference type="InterPro" id="IPR001969">
    <property type="entry name" value="Aspartic_peptidase_AS"/>
</dbReference>
<dbReference type="PROSITE" id="PS00141">
    <property type="entry name" value="ASP_PROTEASE"/>
    <property type="match status" value="1"/>
</dbReference>
<keyword evidence="8" id="KW-1185">Reference proteome</keyword>
<comment type="caution">
    <text evidence="7">The sequence shown here is derived from an EMBL/GenBank/DDBJ whole genome shotgun (WGS) entry which is preliminary data.</text>
</comment>
<dbReference type="EMBL" id="PNEN01000520">
    <property type="protein sequence ID" value="PPJ56328.1"/>
    <property type="molecule type" value="Genomic_DNA"/>
</dbReference>
<dbReference type="STRING" id="357750.A0A2S6C9C5"/>
<dbReference type="CDD" id="cd05471">
    <property type="entry name" value="pepsin_like"/>
    <property type="match status" value="1"/>
</dbReference>
<evidence type="ECO:0000256" key="3">
    <source>
        <dbReference type="PIRSR" id="PIRSR601461-1"/>
    </source>
</evidence>
<name>A0A2S6C9C5_9PEZI</name>
<evidence type="ECO:0000256" key="4">
    <source>
        <dbReference type="RuleBase" id="RU000454"/>
    </source>
</evidence>
<dbReference type="Gene3D" id="2.40.70.10">
    <property type="entry name" value="Acid Proteases"/>
    <property type="match status" value="2"/>
</dbReference>
<dbReference type="InterPro" id="IPR001461">
    <property type="entry name" value="Aspartic_peptidase_A1"/>
</dbReference>
<evidence type="ECO:0000313" key="8">
    <source>
        <dbReference type="Proteomes" id="UP000237631"/>
    </source>
</evidence>
<dbReference type="InterPro" id="IPR034164">
    <property type="entry name" value="Pepsin-like_dom"/>
</dbReference>
<comment type="similarity">
    <text evidence="1 4">Belongs to the peptidase A1 family.</text>
</comment>
<dbReference type="OrthoDB" id="660550at2759"/>
<dbReference type="Pfam" id="PF00026">
    <property type="entry name" value="Asp"/>
    <property type="match status" value="1"/>
</dbReference>
<keyword evidence="2 4" id="KW-0064">Aspartyl protease</keyword>
<reference evidence="8" key="1">
    <citation type="journal article" date="2017" name="bioRxiv">
        <title>Conservation of a gene cluster reveals novel cercosporin biosynthetic mechanisms and extends production to the genus Colletotrichum.</title>
        <authorList>
            <person name="de Jonge R."/>
            <person name="Ebert M.K."/>
            <person name="Huitt-Roehl C.R."/>
            <person name="Pal P."/>
            <person name="Suttle J.C."/>
            <person name="Spanner R.E."/>
            <person name="Neubauer J.D."/>
            <person name="Jurick W.M.II."/>
            <person name="Stott K.A."/>
            <person name="Secor G.A."/>
            <person name="Thomma B.P.H.J."/>
            <person name="Van de Peer Y."/>
            <person name="Townsend C.A."/>
            <person name="Bolton M.D."/>
        </authorList>
    </citation>
    <scope>NUCLEOTIDE SEQUENCE [LARGE SCALE GENOMIC DNA]</scope>
    <source>
        <strain evidence="8">CBS538.71</strain>
    </source>
</reference>
<dbReference type="AlphaFoldDB" id="A0A2S6C9C5"/>
<keyword evidence="4" id="KW-0378">Hydrolase</keyword>
<dbReference type="PANTHER" id="PTHR47966">
    <property type="entry name" value="BETA-SITE APP-CLEAVING ENZYME, ISOFORM A-RELATED"/>
    <property type="match status" value="1"/>
</dbReference>
<feature type="active site" evidence="3">
    <location>
        <position position="273"/>
    </location>
</feature>
<dbReference type="InterPro" id="IPR021109">
    <property type="entry name" value="Peptidase_aspartic_dom_sf"/>
</dbReference>
<dbReference type="PRINTS" id="PR00792">
    <property type="entry name" value="PEPSIN"/>
</dbReference>
<dbReference type="PANTHER" id="PTHR47966:SF51">
    <property type="entry name" value="BETA-SITE APP-CLEAVING ENZYME, ISOFORM A-RELATED"/>
    <property type="match status" value="1"/>
</dbReference>
<feature type="chain" id="PRO_5015565487" description="Peptidase A1 domain-containing protein" evidence="5">
    <location>
        <begin position="19"/>
        <end position="388"/>
    </location>
</feature>
<protein>
    <recommendedName>
        <fullName evidence="6">Peptidase A1 domain-containing protein</fullName>
    </recommendedName>
</protein>
<dbReference type="InterPro" id="IPR033121">
    <property type="entry name" value="PEPTIDASE_A1"/>
</dbReference>
<evidence type="ECO:0000259" key="6">
    <source>
        <dbReference type="PROSITE" id="PS51767"/>
    </source>
</evidence>
<evidence type="ECO:0000256" key="1">
    <source>
        <dbReference type="ARBA" id="ARBA00007447"/>
    </source>
</evidence>
<sequence length="388" mass="40137">MFFRASLGLAAAAAVVSAAPVQQESSSIVLPLKRVANFSSMKSIVQSGEAKISKINSGSKLSARQSSGSITNEDVTYVAPIVVGGRTRDLIVDTGSSNLWCGAQSSCEATSTGKATGGNFQVSYGSGSVSGKEYTDTVSFGGLTVRSQSLGAATSASGFTGVDGIIGFGPADLTQGTVSNANTVPTFMDNLYNQGSIAREVLGVYFRPESGSDTDDTNGELTLGGTDSSKYTGSIQYFPQLTSGSAAPYWGISIASFTYGSTTLASNAQGIVDTGTTLIYIPTAAYNKFLSAAGGRTDSSSGLASFTTKPTANFGIKFGSTTYNLTPAQYLVPTAQYGFYGLSSGKYYSWITDGGSSGVNTIIGQKFLENYYSVFDTTGSRIGFATRN</sequence>
<feature type="signal peptide" evidence="5">
    <location>
        <begin position="1"/>
        <end position="18"/>
    </location>
</feature>
<feature type="domain" description="Peptidase A1" evidence="6">
    <location>
        <begin position="77"/>
        <end position="385"/>
    </location>
</feature>
<dbReference type="SUPFAM" id="SSF50630">
    <property type="entry name" value="Acid proteases"/>
    <property type="match status" value="1"/>
</dbReference>
<evidence type="ECO:0000256" key="2">
    <source>
        <dbReference type="ARBA" id="ARBA00022750"/>
    </source>
</evidence>
<accession>A0A2S6C9C5</accession>
<dbReference type="GO" id="GO:0006508">
    <property type="term" value="P:proteolysis"/>
    <property type="evidence" value="ECO:0007669"/>
    <property type="project" value="UniProtKB-KW"/>
</dbReference>
<keyword evidence="5" id="KW-0732">Signal</keyword>
<evidence type="ECO:0000313" key="7">
    <source>
        <dbReference type="EMBL" id="PPJ56328.1"/>
    </source>
</evidence>
<gene>
    <name evidence="7" type="ORF">CBER1_00701</name>
</gene>
<dbReference type="PROSITE" id="PS51767">
    <property type="entry name" value="PEPTIDASE_A1"/>
    <property type="match status" value="1"/>
</dbReference>
<keyword evidence="4" id="KW-0645">Protease</keyword>
<evidence type="ECO:0000256" key="5">
    <source>
        <dbReference type="SAM" id="SignalP"/>
    </source>
</evidence>
<dbReference type="GO" id="GO:0004190">
    <property type="term" value="F:aspartic-type endopeptidase activity"/>
    <property type="evidence" value="ECO:0007669"/>
    <property type="project" value="UniProtKB-KW"/>
</dbReference>
<dbReference type="Proteomes" id="UP000237631">
    <property type="component" value="Unassembled WGS sequence"/>
</dbReference>
<feature type="active site" evidence="3">
    <location>
        <position position="93"/>
    </location>
</feature>
<organism evidence="7 8">
    <name type="scientific">Cercospora berteroae</name>
    <dbReference type="NCBI Taxonomy" id="357750"/>
    <lineage>
        <taxon>Eukaryota</taxon>
        <taxon>Fungi</taxon>
        <taxon>Dikarya</taxon>
        <taxon>Ascomycota</taxon>
        <taxon>Pezizomycotina</taxon>
        <taxon>Dothideomycetes</taxon>
        <taxon>Dothideomycetidae</taxon>
        <taxon>Mycosphaerellales</taxon>
        <taxon>Mycosphaerellaceae</taxon>
        <taxon>Cercospora</taxon>
    </lineage>
</organism>